<dbReference type="PANTHER" id="PTHR13138:SF3">
    <property type="entry name" value="CD2 ANTIGEN CYTOPLASMIC TAIL-BINDING PROTEIN 2"/>
    <property type="match status" value="1"/>
</dbReference>
<dbReference type="GO" id="GO:0005682">
    <property type="term" value="C:U5 snRNP"/>
    <property type="evidence" value="ECO:0007669"/>
    <property type="project" value="InterPro"/>
</dbReference>
<feature type="region of interest" description="Disordered" evidence="1">
    <location>
        <begin position="20"/>
        <end position="76"/>
    </location>
</feature>
<dbReference type="PANTHER" id="PTHR13138">
    <property type="entry name" value="PROTEIN LIN1"/>
    <property type="match status" value="1"/>
</dbReference>
<evidence type="ECO:0000313" key="4">
    <source>
        <dbReference type="Proteomes" id="UP000737018"/>
    </source>
</evidence>
<feature type="compositionally biased region" description="Polar residues" evidence="1">
    <location>
        <begin position="361"/>
        <end position="388"/>
    </location>
</feature>
<feature type="compositionally biased region" description="Basic and acidic residues" evidence="1">
    <location>
        <begin position="20"/>
        <end position="32"/>
    </location>
</feature>
<organism evidence="3 4">
    <name type="scientific">Castanea mollissima</name>
    <name type="common">Chinese chestnut</name>
    <dbReference type="NCBI Taxonomy" id="60419"/>
    <lineage>
        <taxon>Eukaryota</taxon>
        <taxon>Viridiplantae</taxon>
        <taxon>Streptophyta</taxon>
        <taxon>Embryophyta</taxon>
        <taxon>Tracheophyta</taxon>
        <taxon>Spermatophyta</taxon>
        <taxon>Magnoliopsida</taxon>
        <taxon>eudicotyledons</taxon>
        <taxon>Gunneridae</taxon>
        <taxon>Pentapetalae</taxon>
        <taxon>rosids</taxon>
        <taxon>fabids</taxon>
        <taxon>Fagales</taxon>
        <taxon>Fagaceae</taxon>
        <taxon>Castanea</taxon>
    </lineage>
</organism>
<feature type="domain" description="OCRE" evidence="2">
    <location>
        <begin position="392"/>
        <end position="441"/>
    </location>
</feature>
<reference evidence="3" key="1">
    <citation type="submission" date="2020-03" db="EMBL/GenBank/DDBJ databases">
        <title>Castanea mollissima Vanexum genome sequencing.</title>
        <authorList>
            <person name="Staton M."/>
        </authorList>
    </citation>
    <scope>NUCLEOTIDE SEQUENCE</scope>
    <source>
        <tissue evidence="3">Leaf</tissue>
    </source>
</reference>
<comment type="caution">
    <text evidence="3">The sequence shown here is derived from an EMBL/GenBank/DDBJ whole genome shotgun (WGS) entry which is preliminary data.</text>
</comment>
<dbReference type="AlphaFoldDB" id="A0A8J4QUG5"/>
<evidence type="ECO:0000256" key="1">
    <source>
        <dbReference type="SAM" id="MobiDB-lite"/>
    </source>
</evidence>
<gene>
    <name evidence="3" type="ORF">CMV_016417</name>
</gene>
<sequence>MLKFLFPLPNIDYTLKISQRDRDRDRDRDRGRGFGIRQIGFHHAPLSTMEGNSSRPNLKRPFFEDADDDKPSAPKRVRFPKGKKVKAAADEAVVVVDRGPAVDDDPTDLMNPRAAAKERAKRRTQFTAELFTEESRGILNDVAAAEVDYKDNDSFVDEGIQIEPFNLNKEREEGYFDADGNFVEYVNDNEIKDAWLDSIEAEPKYAGKGSAVINNEDDANDLSSDDIGTMKRRIADILEPGETVLRALRRLKGTSNRKEKMSAESKIVFDQLTEDAMKLMENGEYDVYHEKQEVFQREAEGYERLAKARGEGISTSAVLPGPVVDTLNPSASTAETSSNDADTYDMFGEEDENATAKPSFDGSNVVSGHNSNAVNQPSASTLNSESESGALQNDYVYDESTGYYYSSSLGYYYDPSTGLFCSAASGQWYSYNEETGTYVEVQQVATNAI</sequence>
<keyword evidence="4" id="KW-1185">Reference proteome</keyword>
<evidence type="ECO:0000313" key="3">
    <source>
        <dbReference type="EMBL" id="KAF3958702.1"/>
    </source>
</evidence>
<dbReference type="Pfam" id="PF17780">
    <property type="entry name" value="OCRE"/>
    <property type="match status" value="1"/>
</dbReference>
<feature type="region of interest" description="Disordered" evidence="1">
    <location>
        <begin position="351"/>
        <end position="388"/>
    </location>
</feature>
<name>A0A8J4QUG5_9ROSI</name>
<dbReference type="InterPro" id="IPR039905">
    <property type="entry name" value="CD2BP2/Lin1"/>
</dbReference>
<proteinExistence type="predicted"/>
<protein>
    <recommendedName>
        <fullName evidence="2">OCRE domain-containing protein</fullName>
    </recommendedName>
</protein>
<dbReference type="EMBL" id="JRKL02002496">
    <property type="protein sequence ID" value="KAF3958702.1"/>
    <property type="molecule type" value="Genomic_DNA"/>
</dbReference>
<dbReference type="Proteomes" id="UP000737018">
    <property type="component" value="Unassembled WGS sequence"/>
</dbReference>
<evidence type="ECO:0000259" key="2">
    <source>
        <dbReference type="Pfam" id="PF17780"/>
    </source>
</evidence>
<dbReference type="OrthoDB" id="331341at2759"/>
<dbReference type="InterPro" id="IPR041591">
    <property type="entry name" value="OCRE"/>
</dbReference>
<accession>A0A8J4QUG5</accession>